<sequence length="226" mass="25348">FLTQFPEEFADISVYNASLDNKNWITSKTDFICSRGYFSHSASNATLSDILVPSSESMDHLDFYRQCNKPSKPHRKKCLDKVSHCTTDKAAALLFRSASCYSVDSPTYKTKVSTVHFLPCEVAVEHTCAILEDHSFTEFMGAEDGKDLEQHEHSLVLFSNGDKDRAECNSLAALPNATPIVKGISDFYMISTGFRWCFRFLLHLVLSIINHNIIATKSCLASRNSN</sequence>
<accession>A0A6I8Q416</accession>
<dbReference type="Ensembl" id="ENSXETT00000075852">
    <property type="protein sequence ID" value="ENSXETP00000067098"/>
    <property type="gene ID" value="ENSXETG00000040633"/>
</dbReference>
<evidence type="ECO:0000313" key="1">
    <source>
        <dbReference type="Ensembl" id="ENSXETP00000067098"/>
    </source>
</evidence>
<dbReference type="AlphaFoldDB" id="A0A6I8Q416"/>
<reference evidence="1" key="2">
    <citation type="submission" date="2020-05" db="UniProtKB">
        <authorList>
            <consortium name="Ensembl"/>
        </authorList>
    </citation>
    <scope>IDENTIFICATION</scope>
</reference>
<proteinExistence type="predicted"/>
<reference evidence="1" key="1">
    <citation type="journal article" date="2010" name="Science">
        <title>The genome of the Western clawed frog Xenopus tropicalis.</title>
        <authorList>
            <person name="Hellsten U."/>
            <person name="Harland R.M."/>
            <person name="Gilchrist M.J."/>
            <person name="Hendrix D."/>
            <person name="Jurka J."/>
            <person name="Kapitonov V."/>
            <person name="Ovcharenko I."/>
            <person name="Putnam N.H."/>
            <person name="Shu S."/>
            <person name="Taher L."/>
            <person name="Blitz I.L."/>
            <person name="Blumberg B."/>
            <person name="Dichmann D.S."/>
            <person name="Dubchak I."/>
            <person name="Amaya E."/>
            <person name="Detter J.C."/>
            <person name="Fletcher R."/>
            <person name="Gerhard D.S."/>
            <person name="Goodstein D."/>
            <person name="Graves T."/>
            <person name="Grigoriev I.V."/>
            <person name="Grimwood J."/>
            <person name="Kawashima T."/>
            <person name="Lindquist E."/>
            <person name="Lucas S.M."/>
            <person name="Mead P.E."/>
            <person name="Mitros T."/>
            <person name="Ogino H."/>
            <person name="Ohta Y."/>
            <person name="Poliakov A.V."/>
            <person name="Pollet N."/>
            <person name="Robert J."/>
            <person name="Salamov A."/>
            <person name="Sater A.K."/>
            <person name="Schmutz J."/>
            <person name="Terry A."/>
            <person name="Vize P.D."/>
            <person name="Warren W.C."/>
            <person name="Wells D."/>
            <person name="Wills A."/>
            <person name="Wilson R.K."/>
            <person name="Zimmerman L.B."/>
            <person name="Zorn A.M."/>
            <person name="Grainger R."/>
            <person name="Grammer T."/>
            <person name="Khokha M.K."/>
            <person name="Richardson P.M."/>
            <person name="Rokhsar D.S."/>
        </authorList>
    </citation>
    <scope>NUCLEOTIDE SEQUENCE [LARGE SCALE GENOMIC DNA]</scope>
    <source>
        <strain evidence="1">Nigerian</strain>
    </source>
</reference>
<dbReference type="InParanoid" id="A0A6I8Q416"/>
<organism evidence="1">
    <name type="scientific">Xenopus tropicalis</name>
    <name type="common">Western clawed frog</name>
    <name type="synonym">Silurana tropicalis</name>
    <dbReference type="NCBI Taxonomy" id="8364"/>
    <lineage>
        <taxon>Eukaryota</taxon>
        <taxon>Metazoa</taxon>
        <taxon>Chordata</taxon>
        <taxon>Craniata</taxon>
        <taxon>Vertebrata</taxon>
        <taxon>Euteleostomi</taxon>
        <taxon>Amphibia</taxon>
        <taxon>Batrachia</taxon>
        <taxon>Anura</taxon>
        <taxon>Pipoidea</taxon>
        <taxon>Pipidae</taxon>
        <taxon>Xenopodinae</taxon>
        <taxon>Xenopus</taxon>
        <taxon>Silurana</taxon>
    </lineage>
</organism>
<protein>
    <submittedName>
        <fullName evidence="1">Uncharacterized protein</fullName>
    </submittedName>
</protein>
<name>A0A6I8Q416_XENTR</name>